<dbReference type="Proteomes" id="UP000759537">
    <property type="component" value="Unassembled WGS sequence"/>
</dbReference>
<reference evidence="1" key="1">
    <citation type="submission" date="2019-10" db="EMBL/GenBank/DDBJ databases">
        <authorList>
            <consortium name="DOE Joint Genome Institute"/>
            <person name="Kuo A."/>
            <person name="Miyauchi S."/>
            <person name="Kiss E."/>
            <person name="Drula E."/>
            <person name="Kohler A."/>
            <person name="Sanchez-Garcia M."/>
            <person name="Andreopoulos B."/>
            <person name="Barry K.W."/>
            <person name="Bonito G."/>
            <person name="Buee M."/>
            <person name="Carver A."/>
            <person name="Chen C."/>
            <person name="Cichocki N."/>
            <person name="Clum A."/>
            <person name="Culley D."/>
            <person name="Crous P.W."/>
            <person name="Fauchery L."/>
            <person name="Girlanda M."/>
            <person name="Hayes R."/>
            <person name="Keri Z."/>
            <person name="LaButti K."/>
            <person name="Lipzen A."/>
            <person name="Lombard V."/>
            <person name="Magnuson J."/>
            <person name="Maillard F."/>
            <person name="Morin E."/>
            <person name="Murat C."/>
            <person name="Nolan M."/>
            <person name="Ohm R."/>
            <person name="Pangilinan J."/>
            <person name="Pereira M."/>
            <person name="Perotto S."/>
            <person name="Peter M."/>
            <person name="Riley R."/>
            <person name="Sitrit Y."/>
            <person name="Stielow B."/>
            <person name="Szollosi G."/>
            <person name="Zifcakova L."/>
            <person name="Stursova M."/>
            <person name="Spatafora J.W."/>
            <person name="Tedersoo L."/>
            <person name="Vaario L.-M."/>
            <person name="Yamada A."/>
            <person name="Yan M."/>
            <person name="Wang P."/>
            <person name="Xu J."/>
            <person name="Bruns T."/>
            <person name="Baldrian P."/>
            <person name="Vilgalys R."/>
            <person name="Henrissat B."/>
            <person name="Grigoriev I.V."/>
            <person name="Hibbett D."/>
            <person name="Nagy L.G."/>
            <person name="Martin F.M."/>
        </authorList>
    </citation>
    <scope>NUCLEOTIDE SEQUENCE</scope>
    <source>
        <strain evidence="1">Prilba</strain>
    </source>
</reference>
<sequence length="279" mass="30755">MSVEVHRRALLVEEASLERKLASVYLFARAPTSDEIVSVDESVSSPPWSIVCYTDSTSAFSLRMDVRLLLSPLFPITPLFTRVWGGIEAVPTKLTTNIVDNPEESDDPCPISVLSSVTATFAGSKAEAVASTSNASTSSSLPRNQLAIQPSFFFGSVQRIFRVPASVGLSCKGFEVPFSTDSVPWNDAAVMGAPTDEQDRAFEMKCPPRHQMRRSTGISRTAHVLVWTLLQCRIARIRAKSRAMVHLETRVQVEEETTQSWLNGCVRPVLWVLLLSRGK</sequence>
<gene>
    <name evidence="1" type="ORF">DFH94DRAFT_822395</name>
</gene>
<dbReference type="AlphaFoldDB" id="A0A9P5MZ62"/>
<protein>
    <submittedName>
        <fullName evidence="1">Uncharacterized protein</fullName>
    </submittedName>
</protein>
<name>A0A9P5MZ62_9AGAM</name>
<dbReference type="OrthoDB" id="3243848at2759"/>
<organism evidence="1 2">
    <name type="scientific">Russula ochroleuca</name>
    <dbReference type="NCBI Taxonomy" id="152965"/>
    <lineage>
        <taxon>Eukaryota</taxon>
        <taxon>Fungi</taxon>
        <taxon>Dikarya</taxon>
        <taxon>Basidiomycota</taxon>
        <taxon>Agaricomycotina</taxon>
        <taxon>Agaricomycetes</taxon>
        <taxon>Russulales</taxon>
        <taxon>Russulaceae</taxon>
        <taxon>Russula</taxon>
    </lineage>
</organism>
<evidence type="ECO:0000313" key="1">
    <source>
        <dbReference type="EMBL" id="KAF8482411.1"/>
    </source>
</evidence>
<dbReference type="EMBL" id="WHVB01000005">
    <property type="protein sequence ID" value="KAF8482411.1"/>
    <property type="molecule type" value="Genomic_DNA"/>
</dbReference>
<comment type="caution">
    <text evidence="1">The sequence shown here is derived from an EMBL/GenBank/DDBJ whole genome shotgun (WGS) entry which is preliminary data.</text>
</comment>
<evidence type="ECO:0000313" key="2">
    <source>
        <dbReference type="Proteomes" id="UP000759537"/>
    </source>
</evidence>
<proteinExistence type="predicted"/>
<keyword evidence="2" id="KW-1185">Reference proteome</keyword>
<reference evidence="1" key="2">
    <citation type="journal article" date="2020" name="Nat. Commun.">
        <title>Large-scale genome sequencing of mycorrhizal fungi provides insights into the early evolution of symbiotic traits.</title>
        <authorList>
            <person name="Miyauchi S."/>
            <person name="Kiss E."/>
            <person name="Kuo A."/>
            <person name="Drula E."/>
            <person name="Kohler A."/>
            <person name="Sanchez-Garcia M."/>
            <person name="Morin E."/>
            <person name="Andreopoulos B."/>
            <person name="Barry K.W."/>
            <person name="Bonito G."/>
            <person name="Buee M."/>
            <person name="Carver A."/>
            <person name="Chen C."/>
            <person name="Cichocki N."/>
            <person name="Clum A."/>
            <person name="Culley D."/>
            <person name="Crous P.W."/>
            <person name="Fauchery L."/>
            <person name="Girlanda M."/>
            <person name="Hayes R.D."/>
            <person name="Keri Z."/>
            <person name="LaButti K."/>
            <person name="Lipzen A."/>
            <person name="Lombard V."/>
            <person name="Magnuson J."/>
            <person name="Maillard F."/>
            <person name="Murat C."/>
            <person name="Nolan M."/>
            <person name="Ohm R.A."/>
            <person name="Pangilinan J."/>
            <person name="Pereira M.F."/>
            <person name="Perotto S."/>
            <person name="Peter M."/>
            <person name="Pfister S."/>
            <person name="Riley R."/>
            <person name="Sitrit Y."/>
            <person name="Stielow J.B."/>
            <person name="Szollosi G."/>
            <person name="Zifcakova L."/>
            <person name="Stursova M."/>
            <person name="Spatafora J.W."/>
            <person name="Tedersoo L."/>
            <person name="Vaario L.M."/>
            <person name="Yamada A."/>
            <person name="Yan M."/>
            <person name="Wang P."/>
            <person name="Xu J."/>
            <person name="Bruns T."/>
            <person name="Baldrian P."/>
            <person name="Vilgalys R."/>
            <person name="Dunand C."/>
            <person name="Henrissat B."/>
            <person name="Grigoriev I.V."/>
            <person name="Hibbett D."/>
            <person name="Nagy L.G."/>
            <person name="Martin F.M."/>
        </authorList>
    </citation>
    <scope>NUCLEOTIDE SEQUENCE</scope>
    <source>
        <strain evidence="1">Prilba</strain>
    </source>
</reference>
<accession>A0A9P5MZ62</accession>